<dbReference type="InterPro" id="IPR032942">
    <property type="entry name" value="BPI/LBP/Plunc"/>
</dbReference>
<evidence type="ECO:0000313" key="1">
    <source>
        <dbReference type="EMBL" id="GKT35853.1"/>
    </source>
</evidence>
<dbReference type="PANTHER" id="PTHR10504:SF131">
    <property type="entry name" value="BPI2 DOMAIN-CONTAINING PROTEIN"/>
    <property type="match status" value="1"/>
</dbReference>
<keyword evidence="2" id="KW-1185">Reference proteome</keyword>
<dbReference type="Gene3D" id="3.15.10.10">
    <property type="entry name" value="Bactericidal permeability-increasing protein, domain 1"/>
    <property type="match status" value="1"/>
</dbReference>
<reference evidence="1" key="1">
    <citation type="submission" date="2022-03" db="EMBL/GenBank/DDBJ databases">
        <title>Draft genome sequence of Aduncisulcus paluster, a free-living microaerophilic Fornicata.</title>
        <authorList>
            <person name="Yuyama I."/>
            <person name="Kume K."/>
            <person name="Tamura T."/>
            <person name="Inagaki Y."/>
            <person name="Hashimoto T."/>
        </authorList>
    </citation>
    <scope>NUCLEOTIDE SEQUENCE</scope>
    <source>
        <strain evidence="1">NY0171</strain>
    </source>
</reference>
<dbReference type="SUPFAM" id="SSF55394">
    <property type="entry name" value="Bactericidal permeability-increasing protein, BPI"/>
    <property type="match status" value="1"/>
</dbReference>
<dbReference type="PANTHER" id="PTHR10504">
    <property type="entry name" value="BACTERICIDAL PERMEABILITY-INCREASING BPI PROTEIN-RELATED"/>
    <property type="match status" value="1"/>
</dbReference>
<protein>
    <submittedName>
        <fullName evidence="1">BPI/LBP/Plunc family like protein</fullName>
    </submittedName>
</protein>
<dbReference type="EMBL" id="BQXS01011084">
    <property type="protein sequence ID" value="GKT35853.1"/>
    <property type="molecule type" value="Genomic_DNA"/>
</dbReference>
<organism evidence="1 2">
    <name type="scientific">Aduncisulcus paluster</name>
    <dbReference type="NCBI Taxonomy" id="2918883"/>
    <lineage>
        <taxon>Eukaryota</taxon>
        <taxon>Metamonada</taxon>
        <taxon>Carpediemonas-like organisms</taxon>
        <taxon>Aduncisulcus</taxon>
    </lineage>
</organism>
<comment type="caution">
    <text evidence="1">The sequence shown here is derived from an EMBL/GenBank/DDBJ whole genome shotgun (WGS) entry which is preliminary data.</text>
</comment>
<dbReference type="Proteomes" id="UP001057375">
    <property type="component" value="Unassembled WGS sequence"/>
</dbReference>
<accession>A0ABQ5KTQ2</accession>
<dbReference type="InterPro" id="IPR017943">
    <property type="entry name" value="Bactericidal_perm-incr_a/b_dom"/>
</dbReference>
<name>A0ABQ5KTQ2_9EUKA</name>
<sequence length="530" mass="58401">MEYAAPIALEIIENLLLSIQIDPFEFDVTTPLGKMQLDFNDISVDTFSASSLTFFTSAESGYTIGIYNATFRISFDFSFRLLTWPYTYGSASIVIDSSNVSLQGSMRIISVNYCQSFNVDEININLGDFNISATGSDIISELLSVLSPEIQTGIQDVINSTFAQVLNELVSSFFLPVTCKVIDDETAIDYRMPFDNVTTDNYSSSPNTATYYGTDSDYYDVPPNLSDPPFIVTNNHFQVICKPHIIASFIHTYRPRGSFDGTVDASMLPSSLSSFPFSLSTLSALFSSLPSSVSSLSSDSPIKMAYTMTDDPNPDMMPGAIALYAPILSSFPFSLSTLSALFSSLPSSVSSLSSDSPIKMAYTMTDDPNPDMMPGAIALYAPMSIQFSVFNQQTQQWMEDSEDIVSTDVVLTIVVQPTSNYNIHNIVNGMYFPMDAYGVSISASSEPYPSASTLELMLTVVLSTVVCPQWTLLSKGDSRFRYGGSRGIFKLVDEDVWYGEDFFAMLYQFAENNLIDWTQIDVNDDDSICL</sequence>
<evidence type="ECO:0000313" key="2">
    <source>
        <dbReference type="Proteomes" id="UP001057375"/>
    </source>
</evidence>
<gene>
    <name evidence="1" type="ORF">ADUPG1_008924</name>
</gene>
<proteinExistence type="predicted"/>